<evidence type="ECO:0000313" key="2">
    <source>
        <dbReference type="EMBL" id="KKO20059.1"/>
    </source>
</evidence>
<dbReference type="Proteomes" id="UP000034954">
    <property type="component" value="Unassembled WGS sequence"/>
</dbReference>
<protein>
    <submittedName>
        <fullName evidence="2">Ribose 5-phosphate isomerase B</fullName>
    </submittedName>
</protein>
<comment type="similarity">
    <text evidence="1">Belongs to the LacAB/RpiB family.</text>
</comment>
<dbReference type="GO" id="GO:0016861">
    <property type="term" value="F:intramolecular oxidoreductase activity, interconverting aldoses and ketoses"/>
    <property type="evidence" value="ECO:0007669"/>
    <property type="project" value="UniProtKB-ARBA"/>
</dbReference>
<dbReference type="EMBL" id="LAQJ01000133">
    <property type="protein sequence ID" value="KKO20059.1"/>
    <property type="molecule type" value="Genomic_DNA"/>
</dbReference>
<dbReference type="SUPFAM" id="SSF89623">
    <property type="entry name" value="Ribose/Galactose isomerase RpiB/AlsB"/>
    <property type="match status" value="1"/>
</dbReference>
<keyword evidence="3" id="KW-1185">Reference proteome</keyword>
<dbReference type="InterPro" id="IPR036569">
    <property type="entry name" value="RpiB_LacA_LacB_sf"/>
</dbReference>
<accession>A0A0M2UZX0</accession>
<reference evidence="2 3" key="1">
    <citation type="journal article" date="2013" name="BMC Microbiol.">
        <title>Identification of the type II cytochrome c maturation pathway in anammox bacteria by comparative genomics.</title>
        <authorList>
            <person name="Ferousi C."/>
            <person name="Speth D.R."/>
            <person name="Reimann J."/>
            <person name="Op den Camp H.J."/>
            <person name="Allen J.W."/>
            <person name="Keltjens J.T."/>
            <person name="Jetten M.S."/>
        </authorList>
    </citation>
    <scope>NUCLEOTIDE SEQUENCE [LARGE SCALE GENOMIC DNA]</scope>
    <source>
        <strain evidence="2">RU1</strain>
    </source>
</reference>
<dbReference type="InterPro" id="IPR003500">
    <property type="entry name" value="RpiB_LacA_LacB"/>
</dbReference>
<name>A0A0M2UZX0_9BACT</name>
<proteinExistence type="inferred from homology"/>
<dbReference type="GO" id="GO:0005975">
    <property type="term" value="P:carbohydrate metabolic process"/>
    <property type="evidence" value="ECO:0007669"/>
    <property type="project" value="InterPro"/>
</dbReference>
<organism evidence="2 3">
    <name type="scientific">Candidatus Brocadia fulgida</name>
    <dbReference type="NCBI Taxonomy" id="380242"/>
    <lineage>
        <taxon>Bacteria</taxon>
        <taxon>Pseudomonadati</taxon>
        <taxon>Planctomycetota</taxon>
        <taxon>Candidatus Brocadiia</taxon>
        <taxon>Candidatus Brocadiales</taxon>
        <taxon>Candidatus Brocadiaceae</taxon>
        <taxon>Candidatus Brocadia</taxon>
    </lineage>
</organism>
<gene>
    <name evidence="2" type="ORF">BROFUL_01222</name>
</gene>
<evidence type="ECO:0000313" key="3">
    <source>
        <dbReference type="Proteomes" id="UP000034954"/>
    </source>
</evidence>
<keyword evidence="2" id="KW-0413">Isomerase</keyword>
<dbReference type="Pfam" id="PF02502">
    <property type="entry name" value="LacAB_rpiB"/>
    <property type="match status" value="1"/>
</dbReference>
<sequence>MRIALGSDHAGFELKEEMKAFLTKENHEVIDVGAHSKDPVDYPDYAEAIGAACANTGQSAASFSVAAVLARPWPQTGFPAFAQGCAMTPIRHTKAWSMIT</sequence>
<dbReference type="Gene3D" id="3.40.1400.10">
    <property type="entry name" value="Sugar-phosphate isomerase, RpiB/LacA/LacB"/>
    <property type="match status" value="1"/>
</dbReference>
<comment type="caution">
    <text evidence="2">The sequence shown here is derived from an EMBL/GenBank/DDBJ whole genome shotgun (WGS) entry which is preliminary data.</text>
</comment>
<dbReference type="AlphaFoldDB" id="A0A0M2UZX0"/>
<evidence type="ECO:0000256" key="1">
    <source>
        <dbReference type="ARBA" id="ARBA00008754"/>
    </source>
</evidence>